<feature type="region of interest" description="Disordered" evidence="1">
    <location>
        <begin position="28"/>
        <end position="58"/>
    </location>
</feature>
<protein>
    <submittedName>
        <fullName evidence="2">Uncharacterized protein</fullName>
    </submittedName>
</protein>
<evidence type="ECO:0000313" key="3">
    <source>
        <dbReference type="Proteomes" id="UP000827092"/>
    </source>
</evidence>
<organism evidence="2 3">
    <name type="scientific">Oedothorax gibbosus</name>
    <dbReference type="NCBI Taxonomy" id="931172"/>
    <lineage>
        <taxon>Eukaryota</taxon>
        <taxon>Metazoa</taxon>
        <taxon>Ecdysozoa</taxon>
        <taxon>Arthropoda</taxon>
        <taxon>Chelicerata</taxon>
        <taxon>Arachnida</taxon>
        <taxon>Araneae</taxon>
        <taxon>Araneomorphae</taxon>
        <taxon>Entelegynae</taxon>
        <taxon>Araneoidea</taxon>
        <taxon>Linyphiidae</taxon>
        <taxon>Erigoninae</taxon>
        <taxon>Oedothorax</taxon>
    </lineage>
</organism>
<keyword evidence="3" id="KW-1185">Reference proteome</keyword>
<dbReference type="Proteomes" id="UP000827092">
    <property type="component" value="Unassembled WGS sequence"/>
</dbReference>
<evidence type="ECO:0000313" key="2">
    <source>
        <dbReference type="EMBL" id="KAG8171220.1"/>
    </source>
</evidence>
<sequence>MLFTLEPFSKFILKVLKFSICYPPPRSTGGGSGGVTPGTFNHAPRNPPLLRRKPPRGKPAVAARYKAQRWSVIHCSGLVASVV</sequence>
<proteinExistence type="predicted"/>
<name>A0AAV6THQ9_9ARAC</name>
<dbReference type="AlphaFoldDB" id="A0AAV6THQ9"/>
<evidence type="ECO:0000256" key="1">
    <source>
        <dbReference type="SAM" id="MobiDB-lite"/>
    </source>
</evidence>
<accession>A0AAV6THQ9</accession>
<gene>
    <name evidence="2" type="ORF">JTE90_006515</name>
</gene>
<reference evidence="2 3" key="1">
    <citation type="journal article" date="2022" name="Nat. Ecol. Evol.">
        <title>A masculinizing supergene underlies an exaggerated male reproductive morph in a spider.</title>
        <authorList>
            <person name="Hendrickx F."/>
            <person name="De Corte Z."/>
            <person name="Sonet G."/>
            <person name="Van Belleghem S.M."/>
            <person name="Kostlbacher S."/>
            <person name="Vangestel C."/>
        </authorList>
    </citation>
    <scope>NUCLEOTIDE SEQUENCE [LARGE SCALE GENOMIC DNA]</scope>
    <source>
        <strain evidence="2">W744_W776</strain>
    </source>
</reference>
<comment type="caution">
    <text evidence="2">The sequence shown here is derived from an EMBL/GenBank/DDBJ whole genome shotgun (WGS) entry which is preliminary data.</text>
</comment>
<dbReference type="EMBL" id="JAFNEN010004285">
    <property type="protein sequence ID" value="KAG8171220.1"/>
    <property type="molecule type" value="Genomic_DNA"/>
</dbReference>